<sequence length="128" mass="14283">MHSRDFELQHLPCMLEPASTGPGGVAALVLAELGTNGAALRHVVHELLICMLDMPENGTARCVLPTIDSQRQLQDLVLRLQGMENRRFAPIIPFFSAFSDYFLMRDKTVWTAEVSLVRQDAAHSIIHD</sequence>
<accession>A0A0B4FZL3</accession>
<dbReference type="HOGENOM" id="CLU_1960077_0_0_1"/>
<dbReference type="AlphaFoldDB" id="A0A0B4FZL3"/>
<proteinExistence type="predicted"/>
<reference evidence="1 2" key="1">
    <citation type="journal article" date="2014" name="Proc. Natl. Acad. Sci. U.S.A.">
        <title>Trajectory and genomic determinants of fungal-pathogen speciation and host adaptation.</title>
        <authorList>
            <person name="Hu X."/>
            <person name="Xiao G."/>
            <person name="Zheng P."/>
            <person name="Shang Y."/>
            <person name="Su Y."/>
            <person name="Zhang X."/>
            <person name="Liu X."/>
            <person name="Zhan S."/>
            <person name="St Leger R.J."/>
            <person name="Wang C."/>
        </authorList>
    </citation>
    <scope>NUCLEOTIDE SEQUENCE [LARGE SCALE GENOMIC DNA]</scope>
    <source>
        <strain evidence="1 2">ARSEF 549</strain>
    </source>
</reference>
<dbReference type="EMBL" id="AZNF01000014">
    <property type="protein sequence ID" value="KID61669.1"/>
    <property type="molecule type" value="Genomic_DNA"/>
</dbReference>
<dbReference type="Proteomes" id="UP000031186">
    <property type="component" value="Unassembled WGS sequence"/>
</dbReference>
<keyword evidence="2" id="KW-1185">Reference proteome</keyword>
<name>A0A0B4FZL3_METAF</name>
<gene>
    <name evidence="1" type="ORF">MAN_08908</name>
</gene>
<comment type="caution">
    <text evidence="1">The sequence shown here is derived from an EMBL/GenBank/DDBJ whole genome shotgun (WGS) entry which is preliminary data.</text>
</comment>
<organism evidence="1 2">
    <name type="scientific">Metarhizium anisopliae (strain ARSEF 549)</name>
    <dbReference type="NCBI Taxonomy" id="3151832"/>
    <lineage>
        <taxon>Eukaryota</taxon>
        <taxon>Fungi</taxon>
        <taxon>Dikarya</taxon>
        <taxon>Ascomycota</taxon>
        <taxon>Pezizomycotina</taxon>
        <taxon>Sordariomycetes</taxon>
        <taxon>Hypocreomycetidae</taxon>
        <taxon>Hypocreales</taxon>
        <taxon>Clavicipitaceae</taxon>
        <taxon>Metarhizium</taxon>
    </lineage>
</organism>
<dbReference type="VEuPathDB" id="FungiDB:MAN_08908"/>
<protein>
    <submittedName>
        <fullName evidence="1">Uncharacterized protein</fullName>
    </submittedName>
</protein>
<evidence type="ECO:0000313" key="1">
    <source>
        <dbReference type="EMBL" id="KID61669.1"/>
    </source>
</evidence>
<evidence type="ECO:0000313" key="2">
    <source>
        <dbReference type="Proteomes" id="UP000031186"/>
    </source>
</evidence>
<feature type="non-terminal residue" evidence="1">
    <location>
        <position position="1"/>
    </location>
</feature>